<evidence type="ECO:0008006" key="4">
    <source>
        <dbReference type="Google" id="ProtNLM"/>
    </source>
</evidence>
<dbReference type="OrthoDB" id="9809969at2"/>
<dbReference type="RefSeq" id="WP_129891522.1">
    <property type="nucleotide sequence ID" value="NZ_CP035758.1"/>
</dbReference>
<dbReference type="Proteomes" id="UP000290365">
    <property type="component" value="Chromosome"/>
</dbReference>
<organism evidence="2 3">
    <name type="scientific">Ktedonosporobacter rubrisoli</name>
    <dbReference type="NCBI Taxonomy" id="2509675"/>
    <lineage>
        <taxon>Bacteria</taxon>
        <taxon>Bacillati</taxon>
        <taxon>Chloroflexota</taxon>
        <taxon>Ktedonobacteria</taxon>
        <taxon>Ktedonobacterales</taxon>
        <taxon>Ktedonosporobacteraceae</taxon>
        <taxon>Ktedonosporobacter</taxon>
    </lineage>
</organism>
<gene>
    <name evidence="2" type="ORF">EPA93_32595</name>
</gene>
<keyword evidence="3" id="KW-1185">Reference proteome</keyword>
<dbReference type="AlphaFoldDB" id="A0A4P6JXH8"/>
<evidence type="ECO:0000313" key="2">
    <source>
        <dbReference type="EMBL" id="QBD80458.1"/>
    </source>
</evidence>
<protein>
    <recommendedName>
        <fullName evidence="4">Relaxase</fullName>
    </recommendedName>
</protein>
<evidence type="ECO:0000313" key="3">
    <source>
        <dbReference type="Proteomes" id="UP000290365"/>
    </source>
</evidence>
<feature type="compositionally biased region" description="Basic and acidic residues" evidence="1">
    <location>
        <begin position="200"/>
        <end position="212"/>
    </location>
</feature>
<dbReference type="EMBL" id="CP035758">
    <property type="protein sequence ID" value="QBD80458.1"/>
    <property type="molecule type" value="Genomic_DNA"/>
</dbReference>
<feature type="region of interest" description="Disordered" evidence="1">
    <location>
        <begin position="188"/>
        <end position="212"/>
    </location>
</feature>
<dbReference type="KEGG" id="kbs:EPA93_32595"/>
<accession>A0A4P6JXH8</accession>
<proteinExistence type="predicted"/>
<evidence type="ECO:0000256" key="1">
    <source>
        <dbReference type="SAM" id="MobiDB-lite"/>
    </source>
</evidence>
<reference evidence="2 3" key="1">
    <citation type="submission" date="2019-01" db="EMBL/GenBank/DDBJ databases">
        <title>Ktedonosporobacter rubrisoli SCAWS-G2.</title>
        <authorList>
            <person name="Huang Y."/>
            <person name="Yan B."/>
        </authorList>
    </citation>
    <scope>NUCLEOTIDE SEQUENCE [LARGE SCALE GENOMIC DNA]</scope>
    <source>
        <strain evidence="2 3">SCAWS-G2</strain>
    </source>
</reference>
<name>A0A4P6JXH8_KTERU</name>
<sequence>MALPPLPVVKGRYVSGRNLQVARKHLSAHLKYAQYRKRGEHESKEDRYLFSQDHDRVDRKEAVQEVMEHTSRSVSYHKIIFSPSEQERIEDFRQWVRDQMRELQERKGVRLHWYALVHAHDREQTNEPHVHVVLAGAGEDVQTGERTTVRMEKEDYAFLREQGREQGNFVFYHELETAVQNLDAHDTLGHEHPIPAFPSRSDERHEDAGKAH</sequence>